<name>A0AAJ0B0S9_9PEZI</name>
<dbReference type="GeneID" id="85465018"/>
<organism evidence="2 3">
    <name type="scientific">Colletotrichum godetiae</name>
    <dbReference type="NCBI Taxonomy" id="1209918"/>
    <lineage>
        <taxon>Eukaryota</taxon>
        <taxon>Fungi</taxon>
        <taxon>Dikarya</taxon>
        <taxon>Ascomycota</taxon>
        <taxon>Pezizomycotina</taxon>
        <taxon>Sordariomycetes</taxon>
        <taxon>Hypocreomycetidae</taxon>
        <taxon>Glomerellales</taxon>
        <taxon>Glomerellaceae</taxon>
        <taxon>Colletotrichum</taxon>
        <taxon>Colletotrichum acutatum species complex</taxon>
    </lineage>
</organism>
<proteinExistence type="predicted"/>
<evidence type="ECO:0000313" key="2">
    <source>
        <dbReference type="EMBL" id="KAK1700519.1"/>
    </source>
</evidence>
<sequence>MVFPLNMQECGQMDDLIQLMLGITQSPAKHLRQALQSGHADGETGTSEDQYVRSLKKVLRASDFRVSFVDLPGPGPLGHPCDPCRGAKYRSPHSVRTPPPENQRGPTQNSVPGNVERERAGISETGGERSKRNLGARGIRIRVRSCTFGHEYSSRPNTLTNRNTGLGSQPFTETDYKDEWADSKSGEETYLSVHAHLTLPRVIIYTLSFTRTKCYSNDTWRDLHTPMDARLLVNPISQDHCLYTGGMPRISRIRQGNMRPKGKSLHDQRVKKLVEPTQTKADFRPVPSHHAS</sequence>
<feature type="region of interest" description="Disordered" evidence="1">
    <location>
        <begin position="256"/>
        <end position="292"/>
    </location>
</feature>
<feature type="region of interest" description="Disordered" evidence="1">
    <location>
        <begin position="82"/>
        <end position="135"/>
    </location>
</feature>
<feature type="compositionally biased region" description="Basic and acidic residues" evidence="1">
    <location>
        <begin position="264"/>
        <end position="274"/>
    </location>
</feature>
<evidence type="ECO:0000313" key="3">
    <source>
        <dbReference type="Proteomes" id="UP001224890"/>
    </source>
</evidence>
<dbReference type="RefSeq" id="XP_060436276.1">
    <property type="nucleotide sequence ID" value="XM_060580492.1"/>
</dbReference>
<dbReference type="EMBL" id="JAHMHR010000002">
    <property type="protein sequence ID" value="KAK1700519.1"/>
    <property type="molecule type" value="Genomic_DNA"/>
</dbReference>
<protein>
    <submittedName>
        <fullName evidence="2">Uncharacterized protein</fullName>
    </submittedName>
</protein>
<keyword evidence="3" id="KW-1185">Reference proteome</keyword>
<comment type="caution">
    <text evidence="2">The sequence shown here is derived from an EMBL/GenBank/DDBJ whole genome shotgun (WGS) entry which is preliminary data.</text>
</comment>
<feature type="compositionally biased region" description="Basic and acidic residues" evidence="1">
    <location>
        <begin position="115"/>
        <end position="131"/>
    </location>
</feature>
<dbReference type="Proteomes" id="UP001224890">
    <property type="component" value="Unassembled WGS sequence"/>
</dbReference>
<gene>
    <name evidence="2" type="ORF">BDP55DRAFT_743530</name>
</gene>
<accession>A0AAJ0B0S9</accession>
<dbReference type="AlphaFoldDB" id="A0AAJ0B0S9"/>
<reference evidence="2" key="1">
    <citation type="submission" date="2021-06" db="EMBL/GenBank/DDBJ databases">
        <title>Comparative genomics, transcriptomics and evolutionary studies reveal genomic signatures of adaptation to plant cell wall in hemibiotrophic fungi.</title>
        <authorList>
            <consortium name="DOE Joint Genome Institute"/>
            <person name="Baroncelli R."/>
            <person name="Diaz J.F."/>
            <person name="Benocci T."/>
            <person name="Peng M."/>
            <person name="Battaglia E."/>
            <person name="Haridas S."/>
            <person name="Andreopoulos W."/>
            <person name="Labutti K."/>
            <person name="Pangilinan J."/>
            <person name="Floch G.L."/>
            <person name="Makela M.R."/>
            <person name="Henrissat B."/>
            <person name="Grigoriev I.V."/>
            <person name="Crouch J.A."/>
            <person name="De Vries R.P."/>
            <person name="Sukno S.A."/>
            <person name="Thon M.R."/>
        </authorList>
    </citation>
    <scope>NUCLEOTIDE SEQUENCE</scope>
    <source>
        <strain evidence="2">CBS 193.32</strain>
    </source>
</reference>
<evidence type="ECO:0000256" key="1">
    <source>
        <dbReference type="SAM" id="MobiDB-lite"/>
    </source>
</evidence>